<proteinExistence type="predicted"/>
<comment type="caution">
    <text evidence="1">The sequence shown here is derived from an EMBL/GenBank/DDBJ whole genome shotgun (WGS) entry which is preliminary data.</text>
</comment>
<evidence type="ECO:0000313" key="1">
    <source>
        <dbReference type="EMBL" id="KAF3554079.1"/>
    </source>
</evidence>
<gene>
    <name evidence="1" type="ORF">F2Q69_00015395</name>
</gene>
<organism evidence="1 2">
    <name type="scientific">Brassica cretica</name>
    <name type="common">Mustard</name>
    <dbReference type="NCBI Taxonomy" id="69181"/>
    <lineage>
        <taxon>Eukaryota</taxon>
        <taxon>Viridiplantae</taxon>
        <taxon>Streptophyta</taxon>
        <taxon>Embryophyta</taxon>
        <taxon>Tracheophyta</taxon>
        <taxon>Spermatophyta</taxon>
        <taxon>Magnoliopsida</taxon>
        <taxon>eudicotyledons</taxon>
        <taxon>Gunneridae</taxon>
        <taxon>Pentapetalae</taxon>
        <taxon>rosids</taxon>
        <taxon>malvids</taxon>
        <taxon>Brassicales</taxon>
        <taxon>Brassicaceae</taxon>
        <taxon>Brassiceae</taxon>
        <taxon>Brassica</taxon>
    </lineage>
</organism>
<sequence length="176" mass="19646">MVGVIWLSPGVDQNRNMIKSGKGRGAGHELLGVGPMVGMHVKMRRFSLVWTKIAIWPSWERLWLVKDDPVIGLGWCIEWLGDWLNLLRFEMATRKWGRLVMSPFLELDMGHRRFNRNGTALVQIMRIDRELADGCEPVGSSGQAMGLGNPCGLVLDMTRSGLTVPGHLVAAIGEWV</sequence>
<protein>
    <submittedName>
        <fullName evidence="1">Uncharacterized protein</fullName>
    </submittedName>
</protein>
<accession>A0A8S9QUP1</accession>
<dbReference type="EMBL" id="QGKX02000996">
    <property type="protein sequence ID" value="KAF3554079.1"/>
    <property type="molecule type" value="Genomic_DNA"/>
</dbReference>
<reference evidence="1" key="1">
    <citation type="submission" date="2019-12" db="EMBL/GenBank/DDBJ databases">
        <title>Genome sequencing and annotation of Brassica cretica.</title>
        <authorList>
            <person name="Studholme D.J."/>
            <person name="Sarris P."/>
        </authorList>
    </citation>
    <scope>NUCLEOTIDE SEQUENCE</scope>
    <source>
        <strain evidence="1">PFS-109/04</strain>
        <tissue evidence="1">Leaf</tissue>
    </source>
</reference>
<name>A0A8S9QUP1_BRACR</name>
<dbReference type="Proteomes" id="UP000712600">
    <property type="component" value="Unassembled WGS sequence"/>
</dbReference>
<dbReference type="AlphaFoldDB" id="A0A8S9QUP1"/>
<evidence type="ECO:0000313" key="2">
    <source>
        <dbReference type="Proteomes" id="UP000712600"/>
    </source>
</evidence>